<keyword evidence="7" id="KW-0282">Flagellum</keyword>
<dbReference type="GO" id="GO:0031514">
    <property type="term" value="C:motile cilium"/>
    <property type="evidence" value="ECO:0007669"/>
    <property type="project" value="UniProtKB-SubCell"/>
</dbReference>
<name>A0A3Q3FJL8_KRYMA</name>
<keyword evidence="9" id="KW-0969">Cilium</keyword>
<dbReference type="GO" id="GO:0008017">
    <property type="term" value="F:microtubule binding"/>
    <property type="evidence" value="ECO:0007669"/>
    <property type="project" value="InterPro"/>
</dbReference>
<evidence type="ECO:0000313" key="15">
    <source>
        <dbReference type="Ensembl" id="ENSKMAP00000013137.1"/>
    </source>
</evidence>
<evidence type="ECO:0000256" key="9">
    <source>
        <dbReference type="ARBA" id="ARBA00023069"/>
    </source>
</evidence>
<dbReference type="GO" id="GO:0030317">
    <property type="term" value="P:flagellated sperm motility"/>
    <property type="evidence" value="ECO:0007669"/>
    <property type="project" value="TreeGrafter"/>
</dbReference>
<reference evidence="15" key="1">
    <citation type="submission" date="2025-08" db="UniProtKB">
        <authorList>
            <consortium name="Ensembl"/>
        </authorList>
    </citation>
    <scope>IDENTIFICATION</scope>
</reference>
<keyword evidence="8 13" id="KW-0175">Coiled coil</keyword>
<evidence type="ECO:0000256" key="13">
    <source>
        <dbReference type="SAM" id="Coils"/>
    </source>
</evidence>
<keyword evidence="16" id="KW-1185">Reference proteome</keyword>
<organism evidence="15 16">
    <name type="scientific">Kryptolebias marmoratus</name>
    <name type="common">Mangrove killifish</name>
    <name type="synonym">Rivulus marmoratus</name>
    <dbReference type="NCBI Taxonomy" id="37003"/>
    <lineage>
        <taxon>Eukaryota</taxon>
        <taxon>Metazoa</taxon>
        <taxon>Chordata</taxon>
        <taxon>Craniata</taxon>
        <taxon>Vertebrata</taxon>
        <taxon>Euteleostomi</taxon>
        <taxon>Actinopterygii</taxon>
        <taxon>Neopterygii</taxon>
        <taxon>Teleostei</taxon>
        <taxon>Neoteleostei</taxon>
        <taxon>Acanthomorphata</taxon>
        <taxon>Ovalentaria</taxon>
        <taxon>Atherinomorphae</taxon>
        <taxon>Cyprinodontiformes</taxon>
        <taxon>Rivulidae</taxon>
        <taxon>Kryptolebias</taxon>
    </lineage>
</organism>
<dbReference type="Proteomes" id="UP000264800">
    <property type="component" value="Unplaced"/>
</dbReference>
<evidence type="ECO:0000313" key="16">
    <source>
        <dbReference type="Proteomes" id="UP000264800"/>
    </source>
</evidence>
<dbReference type="GO" id="GO:0005794">
    <property type="term" value="C:Golgi apparatus"/>
    <property type="evidence" value="ECO:0007669"/>
    <property type="project" value="TreeGrafter"/>
</dbReference>
<evidence type="ECO:0000256" key="4">
    <source>
        <dbReference type="ARBA" id="ARBA00021301"/>
    </source>
</evidence>
<dbReference type="Pfam" id="PF13851">
    <property type="entry name" value="GAS"/>
    <property type="match status" value="1"/>
</dbReference>
<sequence length="470" mass="55028">MVEAKHVGSTEQNYGSWTDETKINVNLSVRSRASSEGSTRQVLHIFTFQKYTFKCFYSRTTWTKTQRYLINNLCEKSEIFLNIQIFIFVYKQKLKHVLSEQHSTVSELKMAAVSSSSMVQNQNMEAELGLCRDVQNLQADRREKEFHEESSIKELKHQVELMELNNKYERRLREMEVKNHRRMQSLAEVEEKKRRSEVIQLEDQMKSRVASLIEDHDRALRQAEEFYSQVQSKQLKELQELKEELLELQKQEVRLNRDLSAAQQENRRLTEVLQEAQQKLPELQRRLQEQNRAKDTMKHRAHLKLVEKELRDLTVENQLLLQAFQKVQQERDELLRRQTESLLEVRQRSGLKKMLLQKKLAALTETLEKKEAQLGAALSVSSTDPTARSHAADKLEETLESKRVAIESLKEDLARESKVSGFKAVLLSFLSAAQVVTAAMFDLQEYDQLVHNEQKHMKDEKTEQTSCQPP</sequence>
<reference evidence="15" key="2">
    <citation type="submission" date="2025-09" db="UniProtKB">
        <authorList>
            <consortium name="Ensembl"/>
        </authorList>
    </citation>
    <scope>IDENTIFICATION</scope>
</reference>
<evidence type="ECO:0000256" key="6">
    <source>
        <dbReference type="ARBA" id="ARBA00022701"/>
    </source>
</evidence>
<dbReference type="InterPro" id="IPR039308">
    <property type="entry name" value="GAS8"/>
</dbReference>
<dbReference type="GeneTree" id="ENSGT00390000009477"/>
<keyword evidence="6" id="KW-0493">Microtubule</keyword>
<dbReference type="InterPro" id="IPR025593">
    <property type="entry name" value="GAS8_dom"/>
</dbReference>
<keyword evidence="5" id="KW-0963">Cytoplasm</keyword>
<feature type="domain" description="Growth arrest-specific protein 8" evidence="14">
    <location>
        <begin position="211"/>
        <end position="409"/>
    </location>
</feature>
<dbReference type="Ensembl" id="ENSKMAT00000013340.1">
    <property type="protein sequence ID" value="ENSKMAP00000013137.1"/>
    <property type="gene ID" value="ENSKMAG00000009844.1"/>
</dbReference>
<evidence type="ECO:0000256" key="2">
    <source>
        <dbReference type="ARBA" id="ARBA00004245"/>
    </source>
</evidence>
<evidence type="ECO:0000256" key="10">
    <source>
        <dbReference type="ARBA" id="ARBA00023212"/>
    </source>
</evidence>
<accession>A0A3Q3FJL8</accession>
<protein>
    <recommendedName>
        <fullName evidence="4">Dynein regulatory complex subunit 4</fullName>
    </recommendedName>
    <alternativeName>
        <fullName evidence="12">Growth arrest-specific protein 8</fullName>
    </alternativeName>
</protein>
<dbReference type="OMA" id="ESECHTN"/>
<feature type="coiled-coil region" evidence="13">
    <location>
        <begin position="228"/>
        <end position="412"/>
    </location>
</feature>
<comment type="similarity">
    <text evidence="3">Belongs to the DRC4 family.</text>
</comment>
<dbReference type="PANTHER" id="PTHR31543:SF0">
    <property type="entry name" value="DYNEIN REGULATORY COMPLEX SUBUNIT 4"/>
    <property type="match status" value="1"/>
</dbReference>
<keyword evidence="10" id="KW-0206">Cytoskeleton</keyword>
<evidence type="ECO:0000256" key="7">
    <source>
        <dbReference type="ARBA" id="ARBA00022846"/>
    </source>
</evidence>
<comment type="subcellular location">
    <subcellularLocation>
        <location evidence="1">Cell projection</location>
        <location evidence="1">Cilium</location>
        <location evidence="1">Flagellum</location>
    </subcellularLocation>
    <subcellularLocation>
        <location evidence="2">Cytoplasm</location>
        <location evidence="2">Cytoskeleton</location>
    </subcellularLocation>
</comment>
<proteinExistence type="inferred from homology"/>
<evidence type="ECO:0000256" key="3">
    <source>
        <dbReference type="ARBA" id="ARBA00009859"/>
    </source>
</evidence>
<dbReference type="GO" id="GO:0031267">
    <property type="term" value="F:small GTPase binding"/>
    <property type="evidence" value="ECO:0007669"/>
    <property type="project" value="InterPro"/>
</dbReference>
<evidence type="ECO:0000256" key="5">
    <source>
        <dbReference type="ARBA" id="ARBA00022490"/>
    </source>
</evidence>
<dbReference type="PANTHER" id="PTHR31543">
    <property type="entry name" value="DYNEIN REGULATORY COMPLEX SUBUNIT 4"/>
    <property type="match status" value="1"/>
</dbReference>
<keyword evidence="11" id="KW-0966">Cell projection</keyword>
<evidence type="ECO:0000256" key="1">
    <source>
        <dbReference type="ARBA" id="ARBA00004230"/>
    </source>
</evidence>
<evidence type="ECO:0000256" key="11">
    <source>
        <dbReference type="ARBA" id="ARBA00023273"/>
    </source>
</evidence>
<evidence type="ECO:0000259" key="14">
    <source>
        <dbReference type="Pfam" id="PF13851"/>
    </source>
</evidence>
<dbReference type="AlphaFoldDB" id="A0A3Q3FJL8"/>
<evidence type="ECO:0000256" key="8">
    <source>
        <dbReference type="ARBA" id="ARBA00023054"/>
    </source>
</evidence>
<dbReference type="STRING" id="37003.ENSKMAP00000013137"/>
<evidence type="ECO:0000256" key="12">
    <source>
        <dbReference type="ARBA" id="ARBA00031568"/>
    </source>
</evidence>
<dbReference type="GO" id="GO:0005874">
    <property type="term" value="C:microtubule"/>
    <property type="evidence" value="ECO:0007669"/>
    <property type="project" value="UniProtKB-KW"/>
</dbReference>